<proteinExistence type="predicted"/>
<feature type="region of interest" description="Disordered" evidence="1">
    <location>
        <begin position="14"/>
        <end position="34"/>
    </location>
</feature>
<gene>
    <name evidence="2" type="primary">AGFG1A</name>
</gene>
<reference evidence="2" key="2">
    <citation type="submission" date="2016-06" db="EMBL/GenBank/DDBJ databases">
        <title>The genome of a short-lived fish provides insights into sex chromosome evolution and the genetic control of aging.</title>
        <authorList>
            <person name="Reichwald K."/>
            <person name="Felder M."/>
            <person name="Petzold A."/>
            <person name="Koch P."/>
            <person name="Groth M."/>
            <person name="Platzer M."/>
        </authorList>
    </citation>
    <scope>NUCLEOTIDE SEQUENCE</scope>
    <source>
        <tissue evidence="2">Brain</tissue>
    </source>
</reference>
<feature type="non-terminal residue" evidence="2">
    <location>
        <position position="1"/>
    </location>
</feature>
<name>A0A1A8I2W0_NOTKU</name>
<dbReference type="EMBL" id="HAED01004253">
    <property type="protein sequence ID" value="SBQ90283.1"/>
    <property type="molecule type" value="Transcribed_RNA"/>
</dbReference>
<feature type="compositionally biased region" description="Basic and acidic residues" evidence="1">
    <location>
        <begin position="25"/>
        <end position="34"/>
    </location>
</feature>
<protein>
    <submittedName>
        <fullName evidence="2">ArfGAP with FG repeats 1a</fullName>
    </submittedName>
</protein>
<reference evidence="2" key="1">
    <citation type="submission" date="2016-05" db="EMBL/GenBank/DDBJ databases">
        <authorList>
            <person name="Lavstsen T."/>
            <person name="Jespersen J.S."/>
        </authorList>
    </citation>
    <scope>NUCLEOTIDE SEQUENCE</scope>
    <source>
        <tissue evidence="2">Brain</tissue>
    </source>
</reference>
<dbReference type="AlphaFoldDB" id="A0A1A8I2W0"/>
<evidence type="ECO:0000313" key="2">
    <source>
        <dbReference type="EMBL" id="SBQ90283.1"/>
    </source>
</evidence>
<accession>A0A1A8I2W0</accession>
<organism evidence="2">
    <name type="scientific">Nothobranchius kuhntae</name>
    <name type="common">Beira killifish</name>
    <dbReference type="NCBI Taxonomy" id="321403"/>
    <lineage>
        <taxon>Eukaryota</taxon>
        <taxon>Metazoa</taxon>
        <taxon>Chordata</taxon>
        <taxon>Craniata</taxon>
        <taxon>Vertebrata</taxon>
        <taxon>Euteleostomi</taxon>
        <taxon>Actinopterygii</taxon>
        <taxon>Neopterygii</taxon>
        <taxon>Teleostei</taxon>
        <taxon>Neoteleostei</taxon>
        <taxon>Acanthomorphata</taxon>
        <taxon>Ovalentaria</taxon>
        <taxon>Atherinomorphae</taxon>
        <taxon>Cyprinodontiformes</taxon>
        <taxon>Nothobranchiidae</taxon>
        <taxon>Nothobranchius</taxon>
    </lineage>
</organism>
<evidence type="ECO:0000256" key="1">
    <source>
        <dbReference type="SAM" id="MobiDB-lite"/>
    </source>
</evidence>
<sequence length="34" mass="3885">LFKLLEHLELEPHPPVAESRGLTEQSDRLRASES</sequence>